<dbReference type="EMBL" id="BMOY01000018">
    <property type="protein sequence ID" value="GGJ05602.1"/>
    <property type="molecule type" value="Genomic_DNA"/>
</dbReference>
<dbReference type="RefSeq" id="WP_188881959.1">
    <property type="nucleotide sequence ID" value="NZ_BMOY01000018.1"/>
</dbReference>
<organism evidence="2 3">
    <name type="scientific">Alicyclobacillus cellulosilyticus</name>
    <dbReference type="NCBI Taxonomy" id="1003997"/>
    <lineage>
        <taxon>Bacteria</taxon>
        <taxon>Bacillati</taxon>
        <taxon>Bacillota</taxon>
        <taxon>Bacilli</taxon>
        <taxon>Bacillales</taxon>
        <taxon>Alicyclobacillaceae</taxon>
        <taxon>Alicyclobacillus</taxon>
    </lineage>
</organism>
<reference evidence="2" key="1">
    <citation type="journal article" date="2014" name="Int. J. Syst. Evol. Microbiol.">
        <title>Complete genome sequence of Corynebacterium casei LMG S-19264T (=DSM 44701T), isolated from a smear-ripened cheese.</title>
        <authorList>
            <consortium name="US DOE Joint Genome Institute (JGI-PGF)"/>
            <person name="Walter F."/>
            <person name="Albersmeier A."/>
            <person name="Kalinowski J."/>
            <person name="Ruckert C."/>
        </authorList>
    </citation>
    <scope>NUCLEOTIDE SEQUENCE</scope>
    <source>
        <strain evidence="2">JCM 18487</strain>
    </source>
</reference>
<comment type="caution">
    <text evidence="2">The sequence shown here is derived from an EMBL/GenBank/DDBJ whole genome shotgun (WGS) entry which is preliminary data.</text>
</comment>
<feature type="transmembrane region" description="Helical" evidence="1">
    <location>
        <begin position="6"/>
        <end position="24"/>
    </location>
</feature>
<keyword evidence="1" id="KW-1133">Transmembrane helix</keyword>
<feature type="transmembrane region" description="Helical" evidence="1">
    <location>
        <begin position="36"/>
        <end position="57"/>
    </location>
</feature>
<gene>
    <name evidence="2" type="ORF">GCM10010885_13430</name>
</gene>
<protein>
    <submittedName>
        <fullName evidence="2">Uncharacterized protein</fullName>
    </submittedName>
</protein>
<evidence type="ECO:0000256" key="1">
    <source>
        <dbReference type="SAM" id="Phobius"/>
    </source>
</evidence>
<reference evidence="2" key="2">
    <citation type="submission" date="2020-09" db="EMBL/GenBank/DDBJ databases">
        <authorList>
            <person name="Sun Q."/>
            <person name="Ohkuma M."/>
        </authorList>
    </citation>
    <scope>NUCLEOTIDE SEQUENCE</scope>
    <source>
        <strain evidence="2">JCM 18487</strain>
    </source>
</reference>
<evidence type="ECO:0000313" key="3">
    <source>
        <dbReference type="Proteomes" id="UP000637695"/>
    </source>
</evidence>
<keyword evidence="1" id="KW-0472">Membrane</keyword>
<keyword evidence="1" id="KW-0812">Transmembrane</keyword>
<keyword evidence="3" id="KW-1185">Reference proteome</keyword>
<dbReference type="AlphaFoldDB" id="A0A917K9Q5"/>
<proteinExistence type="predicted"/>
<dbReference type="Proteomes" id="UP000637695">
    <property type="component" value="Unassembled WGS sequence"/>
</dbReference>
<sequence length="59" mass="6581">MLKFLAAMVIPLYVLVYTALYGRWLTKRRAPAKAAAAAYALAGLSFAVSAVIFWRLFTR</sequence>
<name>A0A917K9Q5_9BACL</name>
<accession>A0A917K9Q5</accession>
<evidence type="ECO:0000313" key="2">
    <source>
        <dbReference type="EMBL" id="GGJ05602.1"/>
    </source>
</evidence>